<evidence type="ECO:0000313" key="6">
    <source>
        <dbReference type="EMBL" id="MFI6500256.1"/>
    </source>
</evidence>
<dbReference type="CDD" id="cd00452">
    <property type="entry name" value="KDPG_aldolase"/>
    <property type="match status" value="1"/>
</dbReference>
<dbReference type="InterPro" id="IPR000887">
    <property type="entry name" value="Aldlse_KDPG_KHG"/>
</dbReference>
<proteinExistence type="inferred from homology"/>
<keyword evidence="5" id="KW-0119">Carbohydrate metabolism</keyword>
<comment type="pathway">
    <text evidence="1">Carbohydrate acid metabolism.</text>
</comment>
<comment type="similarity">
    <text evidence="2">Belongs to the KHG/KDPG aldolase family.</text>
</comment>
<comment type="subunit">
    <text evidence="3">Homotrimer.</text>
</comment>
<dbReference type="Pfam" id="PF01081">
    <property type="entry name" value="Aldolase"/>
    <property type="match status" value="1"/>
</dbReference>
<dbReference type="RefSeq" id="WP_397084045.1">
    <property type="nucleotide sequence ID" value="NZ_JBITGY010000006.1"/>
</dbReference>
<evidence type="ECO:0000313" key="7">
    <source>
        <dbReference type="Proteomes" id="UP001612741"/>
    </source>
</evidence>
<evidence type="ECO:0000256" key="1">
    <source>
        <dbReference type="ARBA" id="ARBA00004761"/>
    </source>
</evidence>
<keyword evidence="7" id="KW-1185">Reference proteome</keyword>
<dbReference type="Proteomes" id="UP001612741">
    <property type="component" value="Unassembled WGS sequence"/>
</dbReference>
<reference evidence="6 7" key="1">
    <citation type="submission" date="2024-10" db="EMBL/GenBank/DDBJ databases">
        <title>The Natural Products Discovery Center: Release of the First 8490 Sequenced Strains for Exploring Actinobacteria Biosynthetic Diversity.</title>
        <authorList>
            <person name="Kalkreuter E."/>
            <person name="Kautsar S.A."/>
            <person name="Yang D."/>
            <person name="Bader C.D."/>
            <person name="Teijaro C.N."/>
            <person name="Fluegel L."/>
            <person name="Davis C.M."/>
            <person name="Simpson J.R."/>
            <person name="Lauterbach L."/>
            <person name="Steele A.D."/>
            <person name="Gui C."/>
            <person name="Meng S."/>
            <person name="Li G."/>
            <person name="Viehrig K."/>
            <person name="Ye F."/>
            <person name="Su P."/>
            <person name="Kiefer A.F."/>
            <person name="Nichols A."/>
            <person name="Cepeda A.J."/>
            <person name="Yan W."/>
            <person name="Fan B."/>
            <person name="Jiang Y."/>
            <person name="Adhikari A."/>
            <person name="Zheng C.-J."/>
            <person name="Schuster L."/>
            <person name="Cowan T.M."/>
            <person name="Smanski M.J."/>
            <person name="Chevrette M.G."/>
            <person name="De Carvalho L.P.S."/>
            <person name="Shen B."/>
        </authorList>
    </citation>
    <scope>NUCLEOTIDE SEQUENCE [LARGE SCALE GENOMIC DNA]</scope>
    <source>
        <strain evidence="6 7">NPDC050545</strain>
    </source>
</reference>
<dbReference type="Gene3D" id="3.20.20.70">
    <property type="entry name" value="Aldolase class I"/>
    <property type="match status" value="1"/>
</dbReference>
<protein>
    <submittedName>
        <fullName evidence="6">Bifunctional 4-hydroxy-2-oxoglutarate aldolase/2-dehydro-3-deoxy-phosphogluconate aldolase</fullName>
    </submittedName>
</protein>
<evidence type="ECO:0000256" key="4">
    <source>
        <dbReference type="ARBA" id="ARBA00023239"/>
    </source>
</evidence>
<organism evidence="6 7">
    <name type="scientific">Nonomuraea typhae</name>
    <dbReference type="NCBI Taxonomy" id="2603600"/>
    <lineage>
        <taxon>Bacteria</taxon>
        <taxon>Bacillati</taxon>
        <taxon>Actinomycetota</taxon>
        <taxon>Actinomycetes</taxon>
        <taxon>Streptosporangiales</taxon>
        <taxon>Streptosporangiaceae</taxon>
        <taxon>Nonomuraea</taxon>
    </lineage>
</organism>
<dbReference type="NCBIfam" id="TIGR01182">
    <property type="entry name" value="eda"/>
    <property type="match status" value="1"/>
</dbReference>
<keyword evidence="4" id="KW-0456">Lyase</keyword>
<accession>A0ABW7YWH5</accession>
<dbReference type="SUPFAM" id="SSF51569">
    <property type="entry name" value="Aldolase"/>
    <property type="match status" value="1"/>
</dbReference>
<evidence type="ECO:0000256" key="2">
    <source>
        <dbReference type="ARBA" id="ARBA00006906"/>
    </source>
</evidence>
<dbReference type="PANTHER" id="PTHR30246:SF1">
    <property type="entry name" value="2-DEHYDRO-3-DEOXY-6-PHOSPHOGALACTONATE ALDOLASE-RELATED"/>
    <property type="match status" value="1"/>
</dbReference>
<dbReference type="EMBL" id="JBITGY010000006">
    <property type="protein sequence ID" value="MFI6500256.1"/>
    <property type="molecule type" value="Genomic_DNA"/>
</dbReference>
<evidence type="ECO:0000256" key="3">
    <source>
        <dbReference type="ARBA" id="ARBA00011233"/>
    </source>
</evidence>
<name>A0ABW7YWH5_9ACTN</name>
<evidence type="ECO:0000256" key="5">
    <source>
        <dbReference type="ARBA" id="ARBA00023277"/>
    </source>
</evidence>
<comment type="caution">
    <text evidence="6">The sequence shown here is derived from an EMBL/GenBank/DDBJ whole genome shotgun (WGS) entry which is preliminary data.</text>
</comment>
<sequence length="204" mass="20360">MYRWQIMNRIADRRIIGIVRAQDAAAAVRAALVTVDAGLDVVEVSLTTPGALEAVAEIVRARPRAVVGAGTVLDETSARLAALAGARFLVAPSLNTGVISTAHRYGLAALPGAATATEIVAALEAGADAVKLFPAVASSPVVVRGLLQALPQAPLVPTGGITAESAPEWIAAGAVACGVGGAITSGDAGTVKDLLDAVQARAGE</sequence>
<dbReference type="PANTHER" id="PTHR30246">
    <property type="entry name" value="2-KETO-3-DEOXY-6-PHOSPHOGLUCONATE ALDOLASE"/>
    <property type="match status" value="1"/>
</dbReference>
<dbReference type="InterPro" id="IPR013785">
    <property type="entry name" value="Aldolase_TIM"/>
</dbReference>
<gene>
    <name evidence="6" type="ORF">ACIBG2_22930</name>
</gene>